<sequence length="168" mass="18630">MLAHRRLRGDGVRADQEASQTVAASLGDRAKPTSSGEGCEQAYLESKNLSPCDRHRMNKCRSAVQVVVTELTFTRPSSHDFPACTPAACGRGERSRSQRGYCLLRAAHRVLTLCSQTLPEKLCCIQAFASRLIGRKSLWEQARQSSEFPEATHLLLFPKRMTVGTNPR</sequence>
<evidence type="ECO:0000313" key="3">
    <source>
        <dbReference type="Proteomes" id="UP000799324"/>
    </source>
</evidence>
<dbReference type="AlphaFoldDB" id="A0A6A6SQ66"/>
<keyword evidence="3" id="KW-1185">Reference proteome</keyword>
<proteinExistence type="predicted"/>
<evidence type="ECO:0000313" key="2">
    <source>
        <dbReference type="EMBL" id="KAF2648753.1"/>
    </source>
</evidence>
<dbReference type="EMBL" id="MU004523">
    <property type="protein sequence ID" value="KAF2648753.1"/>
    <property type="molecule type" value="Genomic_DNA"/>
</dbReference>
<reference evidence="2" key="1">
    <citation type="journal article" date="2020" name="Stud. Mycol.">
        <title>101 Dothideomycetes genomes: a test case for predicting lifestyles and emergence of pathogens.</title>
        <authorList>
            <person name="Haridas S."/>
            <person name="Albert R."/>
            <person name="Binder M."/>
            <person name="Bloem J."/>
            <person name="Labutti K."/>
            <person name="Salamov A."/>
            <person name="Andreopoulos B."/>
            <person name="Baker S."/>
            <person name="Barry K."/>
            <person name="Bills G."/>
            <person name="Bluhm B."/>
            <person name="Cannon C."/>
            <person name="Castanera R."/>
            <person name="Culley D."/>
            <person name="Daum C."/>
            <person name="Ezra D."/>
            <person name="Gonzalez J."/>
            <person name="Henrissat B."/>
            <person name="Kuo A."/>
            <person name="Liang C."/>
            <person name="Lipzen A."/>
            <person name="Lutzoni F."/>
            <person name="Magnuson J."/>
            <person name="Mondo S."/>
            <person name="Nolan M."/>
            <person name="Ohm R."/>
            <person name="Pangilinan J."/>
            <person name="Park H.-J."/>
            <person name="Ramirez L."/>
            <person name="Alfaro M."/>
            <person name="Sun H."/>
            <person name="Tritt A."/>
            <person name="Yoshinaga Y."/>
            <person name="Zwiers L.-H."/>
            <person name="Turgeon B."/>
            <person name="Goodwin S."/>
            <person name="Spatafora J."/>
            <person name="Crous P."/>
            <person name="Grigoriev I."/>
        </authorList>
    </citation>
    <scope>NUCLEOTIDE SEQUENCE</scope>
    <source>
        <strain evidence="2">CBS 122681</strain>
    </source>
</reference>
<organism evidence="2 3">
    <name type="scientific">Lophiostoma macrostomum CBS 122681</name>
    <dbReference type="NCBI Taxonomy" id="1314788"/>
    <lineage>
        <taxon>Eukaryota</taxon>
        <taxon>Fungi</taxon>
        <taxon>Dikarya</taxon>
        <taxon>Ascomycota</taxon>
        <taxon>Pezizomycotina</taxon>
        <taxon>Dothideomycetes</taxon>
        <taxon>Pleosporomycetidae</taxon>
        <taxon>Pleosporales</taxon>
        <taxon>Lophiostomataceae</taxon>
        <taxon>Lophiostoma</taxon>
    </lineage>
</organism>
<accession>A0A6A6SQ66</accession>
<evidence type="ECO:0000256" key="1">
    <source>
        <dbReference type="SAM" id="MobiDB-lite"/>
    </source>
</evidence>
<feature type="region of interest" description="Disordered" evidence="1">
    <location>
        <begin position="1"/>
        <end position="37"/>
    </location>
</feature>
<dbReference type="Proteomes" id="UP000799324">
    <property type="component" value="Unassembled WGS sequence"/>
</dbReference>
<name>A0A6A6SQ66_9PLEO</name>
<gene>
    <name evidence="2" type="ORF">K491DRAFT_231410</name>
</gene>
<protein>
    <submittedName>
        <fullName evidence="2">Uncharacterized protein</fullName>
    </submittedName>
</protein>